<dbReference type="RefSeq" id="WP_068419051.1">
    <property type="nucleotide sequence ID" value="NZ_LRDB01000051.1"/>
</dbReference>
<gene>
    <name evidence="3" type="ORF">AWN68_12060</name>
</gene>
<dbReference type="Proteomes" id="UP000075615">
    <property type="component" value="Unassembled WGS sequence"/>
</dbReference>
<name>A0A150X1C5_9BACT</name>
<keyword evidence="1" id="KW-0175">Coiled coil</keyword>
<reference evidence="3 4" key="1">
    <citation type="submission" date="2016-01" db="EMBL/GenBank/DDBJ databases">
        <title>Genome sequencing of Roseivirga echinicomitans KMM 6058.</title>
        <authorList>
            <person name="Selvaratnam C."/>
            <person name="Thevarajoo S."/>
            <person name="Goh K.M."/>
            <person name="Ee R."/>
            <person name="Chan K.-G."/>
            <person name="Chong C.S."/>
        </authorList>
    </citation>
    <scope>NUCLEOTIDE SEQUENCE [LARGE SCALE GENOMIC DNA]</scope>
    <source>
        <strain evidence="3 4">KMM 6058</strain>
    </source>
</reference>
<proteinExistence type="predicted"/>
<sequence length="175" mass="20196">MKKDQIKEALTSSYLNFVNSCDSLTKDEFEYAPEGKWSAGQQMEHLIKSTSPLHKGMGLPKFLIKFRFGKANRPSKTFDQLVGRYKEKLGLGGVASAAFTPQKIDFNQKKKLINQLQNNIESINQKLDKWTEAQLDEFIFPHPLLGKITIREMMYFTIHHADHHRNLIKIYLKGV</sequence>
<feature type="domain" description="DinB-like" evidence="2">
    <location>
        <begin position="16"/>
        <end position="168"/>
    </location>
</feature>
<dbReference type="AlphaFoldDB" id="A0A150X1C5"/>
<keyword evidence="4" id="KW-1185">Reference proteome</keyword>
<dbReference type="STRING" id="296218.AWN68_12060"/>
<accession>A0A150X1C5</accession>
<dbReference type="EMBL" id="LRDB01000051">
    <property type="protein sequence ID" value="KYG72486.1"/>
    <property type="molecule type" value="Genomic_DNA"/>
</dbReference>
<protein>
    <recommendedName>
        <fullName evidence="2">DinB-like domain-containing protein</fullName>
    </recommendedName>
</protein>
<evidence type="ECO:0000256" key="1">
    <source>
        <dbReference type="SAM" id="Coils"/>
    </source>
</evidence>
<evidence type="ECO:0000313" key="3">
    <source>
        <dbReference type="EMBL" id="KYG72486.1"/>
    </source>
</evidence>
<dbReference type="Pfam" id="PF12867">
    <property type="entry name" value="DinB_2"/>
    <property type="match status" value="1"/>
</dbReference>
<dbReference type="InterPro" id="IPR034660">
    <property type="entry name" value="DinB/YfiT-like"/>
</dbReference>
<organism evidence="3 4">
    <name type="scientific">Roseivirga echinicomitans</name>
    <dbReference type="NCBI Taxonomy" id="296218"/>
    <lineage>
        <taxon>Bacteria</taxon>
        <taxon>Pseudomonadati</taxon>
        <taxon>Bacteroidota</taxon>
        <taxon>Cytophagia</taxon>
        <taxon>Cytophagales</taxon>
        <taxon>Roseivirgaceae</taxon>
        <taxon>Roseivirga</taxon>
    </lineage>
</organism>
<evidence type="ECO:0000313" key="4">
    <source>
        <dbReference type="Proteomes" id="UP000075615"/>
    </source>
</evidence>
<feature type="coiled-coil region" evidence="1">
    <location>
        <begin position="106"/>
        <end position="133"/>
    </location>
</feature>
<dbReference type="OrthoDB" id="954225at2"/>
<comment type="caution">
    <text evidence="3">The sequence shown here is derived from an EMBL/GenBank/DDBJ whole genome shotgun (WGS) entry which is preliminary data.</text>
</comment>
<dbReference type="Gene3D" id="1.20.120.450">
    <property type="entry name" value="dinb family like domain"/>
    <property type="match status" value="1"/>
</dbReference>
<dbReference type="InterPro" id="IPR024775">
    <property type="entry name" value="DinB-like"/>
</dbReference>
<dbReference type="SUPFAM" id="SSF109854">
    <property type="entry name" value="DinB/YfiT-like putative metalloenzymes"/>
    <property type="match status" value="1"/>
</dbReference>
<evidence type="ECO:0000259" key="2">
    <source>
        <dbReference type="Pfam" id="PF12867"/>
    </source>
</evidence>